<feature type="chain" id="PRO_5032724102" description="DUF4382 domain-containing protein" evidence="2">
    <location>
        <begin position="23"/>
        <end position="358"/>
    </location>
</feature>
<comment type="caution">
    <text evidence="3">The sequence shown here is derived from an EMBL/GenBank/DDBJ whole genome shotgun (WGS) entry which is preliminary data.</text>
</comment>
<dbReference type="AlphaFoldDB" id="A0A840BVC2"/>
<dbReference type="EMBL" id="JACIET010000002">
    <property type="protein sequence ID" value="MBB4014277.1"/>
    <property type="molecule type" value="Genomic_DNA"/>
</dbReference>
<feature type="signal peptide" evidence="2">
    <location>
        <begin position="1"/>
        <end position="22"/>
    </location>
</feature>
<evidence type="ECO:0000256" key="2">
    <source>
        <dbReference type="SAM" id="SignalP"/>
    </source>
</evidence>
<evidence type="ECO:0000313" key="4">
    <source>
        <dbReference type="Proteomes" id="UP000561045"/>
    </source>
</evidence>
<dbReference type="Proteomes" id="UP000561045">
    <property type="component" value="Unassembled WGS sequence"/>
</dbReference>
<protein>
    <recommendedName>
        <fullName evidence="5">DUF4382 domain-containing protein</fullName>
    </recommendedName>
</protein>
<keyword evidence="4" id="KW-1185">Reference proteome</keyword>
<keyword evidence="2" id="KW-0732">Signal</keyword>
<organism evidence="3 4">
    <name type="scientific">Niveibacterium umoris</name>
    <dbReference type="NCBI Taxonomy" id="1193620"/>
    <lineage>
        <taxon>Bacteria</taxon>
        <taxon>Pseudomonadati</taxon>
        <taxon>Pseudomonadota</taxon>
        <taxon>Betaproteobacteria</taxon>
        <taxon>Rhodocyclales</taxon>
        <taxon>Rhodocyclaceae</taxon>
        <taxon>Niveibacterium</taxon>
    </lineage>
</organism>
<evidence type="ECO:0000313" key="3">
    <source>
        <dbReference type="EMBL" id="MBB4014277.1"/>
    </source>
</evidence>
<gene>
    <name evidence="3" type="ORF">GGR36_003623</name>
</gene>
<reference evidence="3 4" key="1">
    <citation type="submission" date="2020-08" db="EMBL/GenBank/DDBJ databases">
        <title>Genomic Encyclopedia of Type Strains, Phase IV (KMG-IV): sequencing the most valuable type-strain genomes for metagenomic binning, comparative biology and taxonomic classification.</title>
        <authorList>
            <person name="Goeker M."/>
        </authorList>
    </citation>
    <scope>NUCLEOTIDE SEQUENCE [LARGE SCALE GENOMIC DNA]</scope>
    <source>
        <strain evidence="3 4">DSM 106739</strain>
    </source>
</reference>
<feature type="region of interest" description="Disordered" evidence="1">
    <location>
        <begin position="23"/>
        <end position="48"/>
    </location>
</feature>
<name>A0A840BVC2_9RHOO</name>
<evidence type="ECO:0000256" key="1">
    <source>
        <dbReference type="SAM" id="MobiDB-lite"/>
    </source>
</evidence>
<proteinExistence type="predicted"/>
<sequence length="358" mass="36584">MKLQRSTIRGLLSTTAFSLTLAACGGGGSGDTPPPPPPPPPSSTTPTEITGDNMNLIAASGMLVADVASFDPGLGSFSGAGASSAVLRNVDAALAAVPVSANVSLSQSAAPALALSPPPPPDLLLPVATVPCPDGGNLNISVVDSNLNKQADQNEPYRVTANACKDGTETTSGYFEIMITSLTRASGVVASADYSVNFVSFATSEGNRSNQLGGTLSFKLRSVAGHAETTMQGTPFIMHIEADRQLPIGNVDNSYTATLTELDANAYAVDFSSRTRLGDGGSNTPLAGLIVTRTTSPIRYSADGKIVSGSMRISLEGKPATLDITFVDDTATLALDADGNGTVDTTRVVTRQALASVF</sequence>
<dbReference type="RefSeq" id="WP_183636154.1">
    <property type="nucleotide sequence ID" value="NZ_BAABLE010000005.1"/>
</dbReference>
<dbReference type="PROSITE" id="PS51257">
    <property type="entry name" value="PROKAR_LIPOPROTEIN"/>
    <property type="match status" value="1"/>
</dbReference>
<accession>A0A840BVC2</accession>
<evidence type="ECO:0008006" key="5">
    <source>
        <dbReference type="Google" id="ProtNLM"/>
    </source>
</evidence>
<feature type="compositionally biased region" description="Pro residues" evidence="1">
    <location>
        <begin position="32"/>
        <end position="43"/>
    </location>
</feature>